<evidence type="ECO:0000313" key="8">
    <source>
        <dbReference type="EMBL" id="KAF4656452.1"/>
    </source>
</evidence>
<dbReference type="Proteomes" id="UP000572268">
    <property type="component" value="Unassembled WGS sequence"/>
</dbReference>
<dbReference type="PRINTS" id="PR00094">
    <property type="entry name" value="ADENYLTKNASE"/>
</dbReference>
<dbReference type="InterPro" id="IPR033690">
    <property type="entry name" value="Adenylat_kinase_CS"/>
</dbReference>
<dbReference type="Gene3D" id="3.40.50.300">
    <property type="entry name" value="P-loop containing nucleotide triphosphate hydrolases"/>
    <property type="match status" value="1"/>
</dbReference>
<protein>
    <recommendedName>
        <fullName evidence="6">Adenylate kinase active site lid domain-containing protein</fullName>
    </recommendedName>
</protein>
<feature type="domain" description="Adenylate kinase active site lid" evidence="6">
    <location>
        <begin position="130"/>
        <end position="175"/>
    </location>
</feature>
<reference evidence="9 10" key="1">
    <citation type="submission" date="2020-04" db="EMBL/GenBank/DDBJ databases">
        <title>Perkinsus olseni comparative genomics.</title>
        <authorList>
            <person name="Bogema D.R."/>
        </authorList>
    </citation>
    <scope>NUCLEOTIDE SEQUENCE [LARGE SCALE GENOMIC DNA]</scope>
    <source>
        <strain evidence="7">ATCC PRA-179</strain>
        <strain evidence="8">ATCC PRA-31</strain>
    </source>
</reference>
<evidence type="ECO:0000256" key="5">
    <source>
        <dbReference type="RuleBase" id="RU003330"/>
    </source>
</evidence>
<dbReference type="InterPro" id="IPR007862">
    <property type="entry name" value="Adenylate_kinase_lid-dom"/>
</dbReference>
<name>A0A7J6LB69_PEROL</name>
<organism evidence="8 10">
    <name type="scientific">Perkinsus olseni</name>
    <name type="common">Perkinsus atlanticus</name>
    <dbReference type="NCBI Taxonomy" id="32597"/>
    <lineage>
        <taxon>Eukaryota</taxon>
        <taxon>Sar</taxon>
        <taxon>Alveolata</taxon>
        <taxon>Perkinsozoa</taxon>
        <taxon>Perkinsea</taxon>
        <taxon>Perkinsida</taxon>
        <taxon>Perkinsidae</taxon>
        <taxon>Perkinsus</taxon>
    </lineage>
</organism>
<evidence type="ECO:0000256" key="2">
    <source>
        <dbReference type="ARBA" id="ARBA00022679"/>
    </source>
</evidence>
<dbReference type="SUPFAM" id="SSF52540">
    <property type="entry name" value="P-loop containing nucleoside triphosphate hydrolases"/>
    <property type="match status" value="1"/>
</dbReference>
<keyword evidence="2 5" id="KW-0808">Transferase</keyword>
<sequence length="242" mass="27174">MKKVLFLGAPGVGKGTFAKRIAPRLNLRHLSAGELLRAHVKEDSPLGRLAKPFLDKGLMVPSEHSVTMMKHEVSKLQASSRVNGYILDGFPRVLEQAQMWSDLALGDGNPELVINISLSRSVLVHKLASRRICGGCGDNYNLADIRYGHYDMPPMLPKSEGICDTCGSGLIRRDDDADDIIQHRLELHFEKEEPLLEFYRNSPDTRVIDFQVTRGIQQTDSLLEIIGTYFTDVKQKLRVQIH</sequence>
<dbReference type="GO" id="GO:0004017">
    <property type="term" value="F:AMP kinase activity"/>
    <property type="evidence" value="ECO:0007669"/>
    <property type="project" value="InterPro"/>
</dbReference>
<dbReference type="SUPFAM" id="SSF57774">
    <property type="entry name" value="Microbial and mitochondrial ADK, insert 'zinc finger' domain"/>
    <property type="match status" value="1"/>
</dbReference>
<dbReference type="InterPro" id="IPR036193">
    <property type="entry name" value="ADK_active_lid_dom_sf"/>
</dbReference>
<gene>
    <name evidence="8" type="ORF">FOL46_007828</name>
    <name evidence="7" type="ORF">FOZ61_008571</name>
</gene>
<evidence type="ECO:0000313" key="10">
    <source>
        <dbReference type="Proteomes" id="UP000572268"/>
    </source>
</evidence>
<dbReference type="PROSITE" id="PS00113">
    <property type="entry name" value="ADENYLATE_KINASE"/>
    <property type="match status" value="1"/>
</dbReference>
<comment type="caution">
    <text evidence="8">The sequence shown here is derived from an EMBL/GenBank/DDBJ whole genome shotgun (WGS) entry which is preliminary data.</text>
</comment>
<evidence type="ECO:0000313" key="9">
    <source>
        <dbReference type="Proteomes" id="UP000570595"/>
    </source>
</evidence>
<dbReference type="Pfam" id="PF05191">
    <property type="entry name" value="ADK_lid"/>
    <property type="match status" value="1"/>
</dbReference>
<evidence type="ECO:0000259" key="6">
    <source>
        <dbReference type="Pfam" id="PF05191"/>
    </source>
</evidence>
<evidence type="ECO:0000256" key="4">
    <source>
        <dbReference type="ARBA" id="ARBA00022777"/>
    </source>
</evidence>
<dbReference type="Pfam" id="PF00406">
    <property type="entry name" value="ADK"/>
    <property type="match status" value="1"/>
</dbReference>
<evidence type="ECO:0000256" key="3">
    <source>
        <dbReference type="ARBA" id="ARBA00022741"/>
    </source>
</evidence>
<dbReference type="Proteomes" id="UP000570595">
    <property type="component" value="Unassembled WGS sequence"/>
</dbReference>
<dbReference type="AlphaFoldDB" id="A0A7J6LB69"/>
<dbReference type="CDD" id="cd01428">
    <property type="entry name" value="ADK"/>
    <property type="match status" value="1"/>
</dbReference>
<dbReference type="PANTHER" id="PTHR23359">
    <property type="entry name" value="NUCLEOTIDE KINASE"/>
    <property type="match status" value="1"/>
</dbReference>
<dbReference type="InterPro" id="IPR000850">
    <property type="entry name" value="Adenylat/UMP-CMP_kin"/>
</dbReference>
<dbReference type="InterPro" id="IPR027417">
    <property type="entry name" value="P-loop_NTPase"/>
</dbReference>
<dbReference type="EMBL" id="JABANN010000580">
    <property type="protein sequence ID" value="KAF4656452.1"/>
    <property type="molecule type" value="Genomic_DNA"/>
</dbReference>
<accession>A0A7J6LB69</accession>
<keyword evidence="4 5" id="KW-0418">Kinase</keyword>
<comment type="similarity">
    <text evidence="1 5">Belongs to the adenylate kinase family.</text>
</comment>
<dbReference type="HAMAP" id="MF_00235">
    <property type="entry name" value="Adenylate_kinase_Adk"/>
    <property type="match status" value="1"/>
</dbReference>
<proteinExistence type="inferred from homology"/>
<evidence type="ECO:0000313" key="7">
    <source>
        <dbReference type="EMBL" id="KAF4653987.1"/>
    </source>
</evidence>
<dbReference type="EMBL" id="JABAHT010000572">
    <property type="protein sequence ID" value="KAF4653987.1"/>
    <property type="molecule type" value="Genomic_DNA"/>
</dbReference>
<dbReference type="OrthoDB" id="439792at2759"/>
<evidence type="ECO:0000256" key="1">
    <source>
        <dbReference type="ARBA" id="ARBA00007220"/>
    </source>
</evidence>
<dbReference type="GO" id="GO:0005524">
    <property type="term" value="F:ATP binding"/>
    <property type="evidence" value="ECO:0007669"/>
    <property type="project" value="InterPro"/>
</dbReference>
<keyword evidence="3" id="KW-0547">Nucleotide-binding</keyword>